<name>A0ABS8WTS2_DATST</name>
<feature type="coiled-coil region" evidence="1">
    <location>
        <begin position="204"/>
        <end position="245"/>
    </location>
</feature>
<dbReference type="EMBL" id="JACEIK010010133">
    <property type="protein sequence ID" value="MCE3214989.1"/>
    <property type="molecule type" value="Genomic_DNA"/>
</dbReference>
<evidence type="ECO:0000256" key="1">
    <source>
        <dbReference type="SAM" id="Coils"/>
    </source>
</evidence>
<comment type="caution">
    <text evidence="2">The sequence shown here is derived from an EMBL/GenBank/DDBJ whole genome shotgun (WGS) entry which is preliminary data.</text>
</comment>
<gene>
    <name evidence="2" type="ORF">HAX54_000496</name>
</gene>
<accession>A0ABS8WTS2</accession>
<dbReference type="Proteomes" id="UP000823775">
    <property type="component" value="Unassembled WGS sequence"/>
</dbReference>
<keyword evidence="1" id="KW-0175">Coiled coil</keyword>
<reference evidence="2 3" key="1">
    <citation type="journal article" date="2021" name="BMC Genomics">
        <title>Datura genome reveals duplications of psychoactive alkaloid biosynthetic genes and high mutation rate following tissue culture.</title>
        <authorList>
            <person name="Rajewski A."/>
            <person name="Carter-House D."/>
            <person name="Stajich J."/>
            <person name="Litt A."/>
        </authorList>
    </citation>
    <scope>NUCLEOTIDE SEQUENCE [LARGE SCALE GENOMIC DNA]</scope>
    <source>
        <strain evidence="2">AR-01</strain>
    </source>
</reference>
<dbReference type="PANTHER" id="PTHR36390:SF1">
    <property type="entry name" value="MYOSIN HEAVY CHAIN-LIKE PROTEIN"/>
    <property type="match status" value="1"/>
</dbReference>
<keyword evidence="3" id="KW-1185">Reference proteome</keyword>
<organism evidence="2 3">
    <name type="scientific">Datura stramonium</name>
    <name type="common">Jimsonweed</name>
    <name type="synonym">Common thornapple</name>
    <dbReference type="NCBI Taxonomy" id="4076"/>
    <lineage>
        <taxon>Eukaryota</taxon>
        <taxon>Viridiplantae</taxon>
        <taxon>Streptophyta</taxon>
        <taxon>Embryophyta</taxon>
        <taxon>Tracheophyta</taxon>
        <taxon>Spermatophyta</taxon>
        <taxon>Magnoliopsida</taxon>
        <taxon>eudicotyledons</taxon>
        <taxon>Gunneridae</taxon>
        <taxon>Pentapetalae</taxon>
        <taxon>asterids</taxon>
        <taxon>lamiids</taxon>
        <taxon>Solanales</taxon>
        <taxon>Solanaceae</taxon>
        <taxon>Solanoideae</taxon>
        <taxon>Datureae</taxon>
        <taxon>Datura</taxon>
    </lineage>
</organism>
<evidence type="ECO:0000313" key="2">
    <source>
        <dbReference type="EMBL" id="MCE3214989.1"/>
    </source>
</evidence>
<proteinExistence type="predicted"/>
<feature type="coiled-coil region" evidence="1">
    <location>
        <begin position="298"/>
        <end position="386"/>
    </location>
</feature>
<sequence length="484" mass="55144">MSTSGGDHSFDVKELLEIRARCKELRKEKDALRGSQGQSFELIRKLEQHVQTLSEAREEDKNHTQKLKSELENCSQEIDYLQDQLNLRNEEMDSLSECVCSLQLKLANLENMEAEVTRLREEVETSNAERLYLLQQLENKELEIEGSALCIERLEESIASVCLEHQFEIESMKLDLIAVEQNYFEAKKSQDETAQYSAMMNELIQDLELRIHDAEKVIESVEKENENLREQLQASDLNAKTFSEKVGELYRGWLANNDDSSPSKEDDSASSCCGDILGPLLIKLATIGPSDVDLTDKMREMAGQIKNYESLVKQLKEEQRMEKLKAKEEAEDLAQEMAELRYQMTGLLEEERKRRACVEQLSLQRIAELEAQVEKERMKSLTEEDQNERLLMLDGMNVGFHVLDNLLVPSASCLCEALAKRDKSRFSPIPDLHFSRTSVAKFSCRAAVAAEIFAAGHLRSRSPAISSSSPITLRSPVLREVLFL</sequence>
<protein>
    <submittedName>
        <fullName evidence="2">Uncharacterized protein</fullName>
    </submittedName>
</protein>
<evidence type="ECO:0000313" key="3">
    <source>
        <dbReference type="Proteomes" id="UP000823775"/>
    </source>
</evidence>
<dbReference type="PANTHER" id="PTHR36390">
    <property type="entry name" value="MYOSIN HEAVY CHAIN-LIKE PROTEIN"/>
    <property type="match status" value="1"/>
</dbReference>
<feature type="coiled-coil region" evidence="1">
    <location>
        <begin position="15"/>
        <end position="129"/>
    </location>
</feature>